<dbReference type="EMBL" id="CAKKLH010000235">
    <property type="protein sequence ID" value="CAH0106890.1"/>
    <property type="molecule type" value="Genomic_DNA"/>
</dbReference>
<dbReference type="OrthoDB" id="6383831at2759"/>
<sequence length="298" mass="33983">MMKIIFTKPLTEDLDRQLDRYLLAIRQKRDATGVVCLVMALHLIENQEKFSLIRIRPDSPAQAQFNVPAVGNAPEITVAFNADAIEAIPAVYGVAQKNFYSMVLQVYPVAWKWIVQLTACNQVHNLTDINVTNYFKQFPDFKRITSFNGYEVDGKAVLPYVKFITSTITWPQSNSSPKLVENDEIRSTLLRGSSFVKRHTTFSASAELCRQLIDGLGSHVNKFEIDEKMIEAVDQSLAKYWDRELNAKIPVKLIAMAAAYAQFRGRDYGNWIQGKRALSHTRPYIINSWKCLFNVLLK</sequence>
<organism evidence="1 2">
    <name type="scientific">Daphnia galeata</name>
    <dbReference type="NCBI Taxonomy" id="27404"/>
    <lineage>
        <taxon>Eukaryota</taxon>
        <taxon>Metazoa</taxon>
        <taxon>Ecdysozoa</taxon>
        <taxon>Arthropoda</taxon>
        <taxon>Crustacea</taxon>
        <taxon>Branchiopoda</taxon>
        <taxon>Diplostraca</taxon>
        <taxon>Cladocera</taxon>
        <taxon>Anomopoda</taxon>
        <taxon>Daphniidae</taxon>
        <taxon>Daphnia</taxon>
    </lineage>
</organism>
<gene>
    <name evidence="1" type="ORF">DGAL_LOCUS10054</name>
</gene>
<dbReference type="AlphaFoldDB" id="A0A8J2WH05"/>
<keyword evidence="2" id="KW-1185">Reference proteome</keyword>
<dbReference type="Proteomes" id="UP000789390">
    <property type="component" value="Unassembled WGS sequence"/>
</dbReference>
<reference evidence="1" key="1">
    <citation type="submission" date="2021-11" db="EMBL/GenBank/DDBJ databases">
        <authorList>
            <person name="Schell T."/>
        </authorList>
    </citation>
    <scope>NUCLEOTIDE SEQUENCE</scope>
    <source>
        <strain evidence="1">M5</strain>
    </source>
</reference>
<accession>A0A8J2WH05</accession>
<name>A0A8J2WH05_9CRUS</name>
<evidence type="ECO:0000313" key="2">
    <source>
        <dbReference type="Proteomes" id="UP000789390"/>
    </source>
</evidence>
<evidence type="ECO:0000313" key="1">
    <source>
        <dbReference type="EMBL" id="CAH0106890.1"/>
    </source>
</evidence>
<comment type="caution">
    <text evidence="1">The sequence shown here is derived from an EMBL/GenBank/DDBJ whole genome shotgun (WGS) entry which is preliminary data.</text>
</comment>
<proteinExistence type="predicted"/>
<protein>
    <submittedName>
        <fullName evidence="1">Uncharacterized protein</fullName>
    </submittedName>
</protein>